<comment type="similarity">
    <text evidence="1">Belongs to the SorC transcriptional regulatory family.</text>
</comment>
<evidence type="ECO:0000313" key="9">
    <source>
        <dbReference type="Proteomes" id="UP000430975"/>
    </source>
</evidence>
<sequence>MEDVFSIIQAIVPDIQEVLTLRVAILHELAQASHRIGRKALAEKVQVTERVLRTAIDVLREQSLVDVNNAGITITAFGRQKLVSFNAVAKKANRLYDLERAVKQKLNLDHCWVIPGDADQDDFVYEVLSQAVQEVLSTHLPLGRNVIAVTGGSTLANVGDYFDERLSSDRELIFVPTRGGVGGSIHIQSNNVGGLMAQRTNSTFIPLFIPEKINQDTSKILLMDPSIKKAIEMSQQADCLLLSVGAAEVMADRRDITPQQLEAIIQGKAVGEAFGVFYNREGEEVIRLPRMGIQIEHLKQIRMLITVVGGASKAEATSAFFKLAPTHGWLICDEGIANQVLTGEAL</sequence>
<dbReference type="PANTHER" id="PTHR34294">
    <property type="entry name" value="TRANSCRIPTIONAL REGULATOR-RELATED"/>
    <property type="match status" value="1"/>
</dbReference>
<dbReference type="InterPro" id="IPR048715">
    <property type="entry name" value="CggR_N"/>
</dbReference>
<proteinExistence type="inferred from homology"/>
<organism evidence="8 9">
    <name type="scientific">Fundicoccus ignavus</name>
    <dbReference type="NCBI Taxonomy" id="2664442"/>
    <lineage>
        <taxon>Bacteria</taxon>
        <taxon>Bacillati</taxon>
        <taxon>Bacillota</taxon>
        <taxon>Bacilli</taxon>
        <taxon>Lactobacillales</taxon>
        <taxon>Aerococcaceae</taxon>
        <taxon>Fundicoccus</taxon>
    </lineage>
</organism>
<dbReference type="InterPro" id="IPR051054">
    <property type="entry name" value="SorC_transcr_regulators"/>
</dbReference>
<dbReference type="InterPro" id="IPR007324">
    <property type="entry name" value="Sugar-bd_dom_put"/>
</dbReference>
<keyword evidence="4" id="KW-0804">Transcription</keyword>
<feature type="domain" description="CggR N-terminal DNA binding" evidence="6">
    <location>
        <begin position="18"/>
        <end position="84"/>
    </location>
</feature>
<keyword evidence="9" id="KW-1185">Reference proteome</keyword>
<keyword evidence="3" id="KW-0238">DNA-binding</keyword>
<dbReference type="InterPro" id="IPR036388">
    <property type="entry name" value="WH-like_DNA-bd_sf"/>
</dbReference>
<dbReference type="GO" id="GO:0030246">
    <property type="term" value="F:carbohydrate binding"/>
    <property type="evidence" value="ECO:0007669"/>
    <property type="project" value="InterPro"/>
</dbReference>
<keyword evidence="2" id="KW-0805">Transcription regulation</keyword>
<dbReference type="Proteomes" id="UP000469870">
    <property type="component" value="Unassembled WGS sequence"/>
</dbReference>
<dbReference type="Proteomes" id="UP000430975">
    <property type="component" value="Unassembled WGS sequence"/>
</dbReference>
<dbReference type="Pfam" id="PF21715">
    <property type="entry name" value="CggR_N"/>
    <property type="match status" value="1"/>
</dbReference>
<dbReference type="SUPFAM" id="SSF100950">
    <property type="entry name" value="NagB/RpiA/CoA transferase-like"/>
    <property type="match status" value="1"/>
</dbReference>
<dbReference type="Pfam" id="PF04198">
    <property type="entry name" value="Sugar-bind"/>
    <property type="match status" value="1"/>
</dbReference>
<evidence type="ECO:0000313" key="7">
    <source>
        <dbReference type="EMBL" id="MRI81842.1"/>
    </source>
</evidence>
<dbReference type="InterPro" id="IPR037171">
    <property type="entry name" value="NagB/RpiA_transferase-like"/>
</dbReference>
<dbReference type="AlphaFoldDB" id="A0A6I2GH40"/>
<dbReference type="InterPro" id="IPR036390">
    <property type="entry name" value="WH_DNA-bd_sf"/>
</dbReference>
<reference evidence="9 10" key="1">
    <citation type="submission" date="2019-11" db="EMBL/GenBank/DDBJ databases">
        <title>Characterisation of Fundicoccus ignavus gen. nov. sp. nov., a novel genus of the family Aerococcaceae isolated from bulk tank milk.</title>
        <authorList>
            <person name="Siebert A."/>
            <person name="Huptas C."/>
            <person name="Wenning M."/>
            <person name="Scherer S."/>
            <person name="Doll E.V."/>
        </authorList>
    </citation>
    <scope>NUCLEOTIDE SEQUENCE [LARGE SCALE GENOMIC DNA]</scope>
    <source>
        <strain evidence="7 10">DSM 109653</strain>
        <strain evidence="8 9">WS4759</strain>
    </source>
</reference>
<dbReference type="RefSeq" id="WP_153862060.1">
    <property type="nucleotide sequence ID" value="NZ_WJQR01000006.1"/>
</dbReference>
<protein>
    <submittedName>
        <fullName evidence="8">SorC family transcriptional regulator</fullName>
    </submittedName>
</protein>
<dbReference type="SUPFAM" id="SSF46785">
    <property type="entry name" value="Winged helix' DNA-binding domain"/>
    <property type="match status" value="1"/>
</dbReference>
<evidence type="ECO:0000256" key="1">
    <source>
        <dbReference type="ARBA" id="ARBA00010466"/>
    </source>
</evidence>
<dbReference type="EMBL" id="WJQR01000006">
    <property type="protein sequence ID" value="MRI81842.1"/>
    <property type="molecule type" value="Genomic_DNA"/>
</dbReference>
<feature type="domain" description="Sugar-binding" evidence="5">
    <location>
        <begin position="92"/>
        <end position="341"/>
    </location>
</feature>
<accession>A0A6I2GH40</accession>
<gene>
    <name evidence="8" type="ORF">GIY09_04640</name>
    <name evidence="7" type="ORF">GIY11_07400</name>
</gene>
<name>A0A6I2GH40_9LACT</name>
<evidence type="ECO:0000256" key="2">
    <source>
        <dbReference type="ARBA" id="ARBA00023015"/>
    </source>
</evidence>
<evidence type="ECO:0000259" key="6">
    <source>
        <dbReference type="Pfam" id="PF21715"/>
    </source>
</evidence>
<dbReference type="EMBL" id="WJQS01000003">
    <property type="protein sequence ID" value="MRI85162.1"/>
    <property type="molecule type" value="Genomic_DNA"/>
</dbReference>
<dbReference type="PANTHER" id="PTHR34294:SF5">
    <property type="entry name" value="CENTRAL GLYCOLYTIC GENES REGULATOR"/>
    <property type="match status" value="1"/>
</dbReference>
<evidence type="ECO:0000256" key="4">
    <source>
        <dbReference type="ARBA" id="ARBA00023163"/>
    </source>
</evidence>
<evidence type="ECO:0000313" key="10">
    <source>
        <dbReference type="Proteomes" id="UP000469870"/>
    </source>
</evidence>
<comment type="caution">
    <text evidence="8">The sequence shown here is derived from an EMBL/GenBank/DDBJ whole genome shotgun (WGS) entry which is preliminary data.</text>
</comment>
<dbReference type="Gene3D" id="1.10.10.10">
    <property type="entry name" value="Winged helix-like DNA-binding domain superfamily/Winged helix DNA-binding domain"/>
    <property type="match status" value="1"/>
</dbReference>
<evidence type="ECO:0000259" key="5">
    <source>
        <dbReference type="Pfam" id="PF04198"/>
    </source>
</evidence>
<dbReference type="Gene3D" id="3.40.50.1360">
    <property type="match status" value="1"/>
</dbReference>
<evidence type="ECO:0000313" key="8">
    <source>
        <dbReference type="EMBL" id="MRI85162.1"/>
    </source>
</evidence>
<dbReference type="GO" id="GO:0003677">
    <property type="term" value="F:DNA binding"/>
    <property type="evidence" value="ECO:0007669"/>
    <property type="project" value="UniProtKB-KW"/>
</dbReference>
<evidence type="ECO:0000256" key="3">
    <source>
        <dbReference type="ARBA" id="ARBA00023125"/>
    </source>
</evidence>